<reference evidence="1 2" key="1">
    <citation type="submission" date="2021-10" db="EMBL/GenBank/DDBJ databases">
        <title>Collection of gut derived symbiotic bacterial strains cultured from healthy donors.</title>
        <authorList>
            <person name="Lin H."/>
            <person name="Littmann E."/>
            <person name="Kohout C."/>
            <person name="Pamer E.G."/>
        </authorList>
    </citation>
    <scope>NUCLEOTIDE SEQUENCE [LARGE SCALE GENOMIC DNA]</scope>
    <source>
        <strain evidence="1 2">DFI.1.165</strain>
    </source>
</reference>
<evidence type="ECO:0000313" key="2">
    <source>
        <dbReference type="Proteomes" id="UP001299546"/>
    </source>
</evidence>
<dbReference type="RefSeq" id="WP_066736850.1">
    <property type="nucleotide sequence ID" value="NZ_JAJCIQ010000002.1"/>
</dbReference>
<comment type="caution">
    <text evidence="1">The sequence shown here is derived from an EMBL/GenBank/DDBJ whole genome shotgun (WGS) entry which is preliminary data.</text>
</comment>
<name>A0ABS8DDM0_9FIRM</name>
<dbReference type="InterPro" id="IPR027417">
    <property type="entry name" value="P-loop_NTPase"/>
</dbReference>
<organism evidence="1 2">
    <name type="scientific">Bariatricus massiliensis</name>
    <dbReference type="NCBI Taxonomy" id="1745713"/>
    <lineage>
        <taxon>Bacteria</taxon>
        <taxon>Bacillati</taxon>
        <taxon>Bacillota</taxon>
        <taxon>Clostridia</taxon>
        <taxon>Lachnospirales</taxon>
        <taxon>Lachnospiraceae</taxon>
        <taxon>Bariatricus</taxon>
    </lineage>
</organism>
<keyword evidence="2" id="KW-1185">Reference proteome</keyword>
<dbReference type="Pfam" id="PF13189">
    <property type="entry name" value="Cytidylate_kin2"/>
    <property type="match status" value="1"/>
</dbReference>
<dbReference type="Proteomes" id="UP001299546">
    <property type="component" value="Unassembled WGS sequence"/>
</dbReference>
<dbReference type="Gene3D" id="3.40.50.300">
    <property type="entry name" value="P-loop containing nucleotide triphosphate hydrolases"/>
    <property type="match status" value="1"/>
</dbReference>
<dbReference type="SUPFAM" id="SSF52540">
    <property type="entry name" value="P-loop containing nucleoside triphosphate hydrolases"/>
    <property type="match status" value="1"/>
</dbReference>
<accession>A0ABS8DDM0</accession>
<evidence type="ECO:0000313" key="1">
    <source>
        <dbReference type="EMBL" id="MCB7386483.1"/>
    </source>
</evidence>
<dbReference type="EMBL" id="JAJCIS010000002">
    <property type="protein sequence ID" value="MCB7386483.1"/>
    <property type="molecule type" value="Genomic_DNA"/>
</dbReference>
<gene>
    <name evidence="1" type="ORF">LIZ65_04210</name>
</gene>
<proteinExistence type="predicted"/>
<protein>
    <submittedName>
        <fullName evidence="1">Cytidylate kinase-like family protein</fullName>
    </submittedName>
</protein>
<sequence>MANNTIIVIGRQFGSGGHEVGKRLADRLDIPFYDRNLIQMAAEELGVSHEKAEEVDETILGKFLSAYVVGSGDYTMHTEGEHGEKPLSDKLFMAQSDIIRRLARRGSCIIVGRCADYILENEFQCINAFIYAEIEDRIRRIMRIYNLTEEEAWTKIKEVDNARKLYYEAHTGSTWGSIESHQMLFNVSLLNISDVVDILAAMYRARR</sequence>